<organism evidence="1 2">
    <name type="scientific">Taibaiella chishuiensis</name>
    <dbReference type="NCBI Taxonomy" id="1434707"/>
    <lineage>
        <taxon>Bacteria</taxon>
        <taxon>Pseudomonadati</taxon>
        <taxon>Bacteroidota</taxon>
        <taxon>Chitinophagia</taxon>
        <taxon>Chitinophagales</taxon>
        <taxon>Chitinophagaceae</taxon>
        <taxon>Taibaiella</taxon>
    </lineage>
</organism>
<evidence type="ECO:0008006" key="3">
    <source>
        <dbReference type="Google" id="ProtNLM"/>
    </source>
</evidence>
<dbReference type="Gene3D" id="1.10.10.410">
    <property type="match status" value="1"/>
</dbReference>
<dbReference type="Gene3D" id="1.10.1510.10">
    <property type="entry name" value="Uncharacterised protein YqeY/AIM41 PF09424, N-terminal domain"/>
    <property type="match status" value="1"/>
</dbReference>
<dbReference type="InterPro" id="IPR019004">
    <property type="entry name" value="YqeY/Aim41"/>
</dbReference>
<dbReference type="PANTHER" id="PTHR28055">
    <property type="entry name" value="ALTERED INHERITANCE OF MITOCHONDRIA PROTEIN 41, MITOCHONDRIAL"/>
    <property type="match status" value="1"/>
</dbReference>
<dbReference type="InterPro" id="IPR042184">
    <property type="entry name" value="YqeY/Aim41_N"/>
</dbReference>
<dbReference type="Pfam" id="PF09424">
    <property type="entry name" value="YqeY"/>
    <property type="match status" value="1"/>
</dbReference>
<protein>
    <recommendedName>
        <fullName evidence="3">Glutamyl-tRNA amidotransferase</fullName>
    </recommendedName>
</protein>
<reference evidence="1 2" key="1">
    <citation type="submission" date="2018-03" db="EMBL/GenBank/DDBJ databases">
        <title>Genomic Encyclopedia of Type Strains, Phase III (KMG-III): the genomes of soil and plant-associated and newly described type strains.</title>
        <authorList>
            <person name="Whitman W."/>
        </authorList>
    </citation>
    <scope>NUCLEOTIDE SEQUENCE [LARGE SCALE GENOMIC DNA]</scope>
    <source>
        <strain evidence="1 2">CGMCC 1.12700</strain>
    </source>
</reference>
<proteinExistence type="predicted"/>
<dbReference type="SUPFAM" id="SSF89095">
    <property type="entry name" value="GatB/YqeY motif"/>
    <property type="match status" value="1"/>
</dbReference>
<accession>A0A2P8DA19</accession>
<dbReference type="Proteomes" id="UP000240572">
    <property type="component" value="Unassembled WGS sequence"/>
</dbReference>
<dbReference type="InterPro" id="IPR023168">
    <property type="entry name" value="GatB_Yqey_C_2"/>
</dbReference>
<dbReference type="RefSeq" id="WP_106520790.1">
    <property type="nucleotide sequence ID" value="NZ_PYGD01000001.1"/>
</dbReference>
<name>A0A2P8DA19_9BACT</name>
<dbReference type="OrthoDB" id="9788127at2"/>
<evidence type="ECO:0000313" key="1">
    <source>
        <dbReference type="EMBL" id="PSK94055.1"/>
    </source>
</evidence>
<dbReference type="PANTHER" id="PTHR28055:SF1">
    <property type="entry name" value="ALTERED INHERITANCE OF MITOCHONDRIA PROTEIN 41, MITOCHONDRIAL"/>
    <property type="match status" value="1"/>
</dbReference>
<comment type="caution">
    <text evidence="1">The sequence shown here is derived from an EMBL/GenBank/DDBJ whole genome shotgun (WGS) entry which is preliminary data.</text>
</comment>
<dbReference type="InterPro" id="IPR003789">
    <property type="entry name" value="Asn/Gln_tRNA_amidoTrase-B-like"/>
</dbReference>
<dbReference type="GO" id="GO:0016884">
    <property type="term" value="F:carbon-nitrogen ligase activity, with glutamine as amido-N-donor"/>
    <property type="evidence" value="ECO:0007669"/>
    <property type="project" value="InterPro"/>
</dbReference>
<evidence type="ECO:0000313" key="2">
    <source>
        <dbReference type="Proteomes" id="UP000240572"/>
    </source>
</evidence>
<dbReference type="EMBL" id="PYGD01000001">
    <property type="protein sequence ID" value="PSK94055.1"/>
    <property type="molecule type" value="Genomic_DNA"/>
</dbReference>
<dbReference type="AlphaFoldDB" id="A0A2P8DA19"/>
<sequence length="150" mass="16409">MSLEARIMEQLKQAMRDKNEAALRTLRAIKAAILLEKTATGAKEELTEAEELKMLQKLSKQRKDSLDIFRTQNREDLAKIEEEELAIIEQFLPQQLSEEALTAKVKEIIAATGATSPADMGKVMGAANKSLAGQADGKAIADTVKKLLAS</sequence>
<gene>
    <name evidence="1" type="ORF">B0I18_101205</name>
</gene>
<keyword evidence="2" id="KW-1185">Reference proteome</keyword>